<dbReference type="GeneID" id="79305459"/>
<gene>
    <name evidence="3" type="ORF">ACFQJ6_01560</name>
</gene>
<evidence type="ECO:0000259" key="2">
    <source>
        <dbReference type="Pfam" id="PF24041"/>
    </source>
</evidence>
<keyword evidence="1" id="KW-0732">Signal</keyword>
<evidence type="ECO:0000256" key="1">
    <source>
        <dbReference type="ARBA" id="ARBA00022729"/>
    </source>
</evidence>
<dbReference type="Gene3D" id="2.60.40.2480">
    <property type="entry name" value="Periplasmic metal-binding protein Tp34-type"/>
    <property type="match status" value="1"/>
</dbReference>
<dbReference type="InterPro" id="IPR038482">
    <property type="entry name" value="Tp34-type_sf"/>
</dbReference>
<name>A0ABD5WGY4_9EURY</name>
<dbReference type="AlphaFoldDB" id="A0ABD5WGY4"/>
<keyword evidence="4" id="KW-1185">Reference proteome</keyword>
<organism evidence="3 4">
    <name type="scientific">Halorussus caseinilyticus</name>
    <dbReference type="NCBI Taxonomy" id="3034025"/>
    <lineage>
        <taxon>Archaea</taxon>
        <taxon>Methanobacteriati</taxon>
        <taxon>Methanobacteriota</taxon>
        <taxon>Stenosarchaea group</taxon>
        <taxon>Halobacteria</taxon>
        <taxon>Halobacteriales</taxon>
        <taxon>Haladaptataceae</taxon>
        <taxon>Halorussus</taxon>
    </lineage>
</organism>
<dbReference type="Pfam" id="PF24041">
    <property type="entry name" value="DUF7350"/>
    <property type="match status" value="1"/>
</dbReference>
<dbReference type="InterPro" id="IPR018470">
    <property type="entry name" value="Metal-bd_Tp34-typ"/>
</dbReference>
<sequence length="351" mass="37918">MQRRDFLRASAPLGLAGFAGCTGMLETESSSGQFTTVADRGKKVYYPSHIDGMKMVGMGGSGRYKAGLMYSAPHAFWTITGTDTNLAQVGEDVTAHLMATIWDKQTKTVLPTANVSAKILKDGNEVDSRSLWPMLSQNMGYHFGDNVELDGDGTYTAELSIGAMQARRMGDLQGAFGEQTTFEVEFEHTRDKLGNISYENLPDKKGTAGAIEPMDMKMPIAQVPESGDLPGVLGEGSTGDANFVAFSPDETPHFVADGKSYLAVSARTPYNRYPLPFMSLSATLNRDGSAVYDDILRPAVDPELGYHYGAAVDGVESGDQLTVTVDAPPQVSRHEGYETAFVQMSEMQMTL</sequence>
<reference evidence="3 4" key="1">
    <citation type="journal article" date="2019" name="Int. J. Syst. Evol. Microbiol.">
        <title>The Global Catalogue of Microorganisms (GCM) 10K type strain sequencing project: providing services to taxonomists for standard genome sequencing and annotation.</title>
        <authorList>
            <consortium name="The Broad Institute Genomics Platform"/>
            <consortium name="The Broad Institute Genome Sequencing Center for Infectious Disease"/>
            <person name="Wu L."/>
            <person name="Ma J."/>
        </authorList>
    </citation>
    <scope>NUCLEOTIDE SEQUENCE [LARGE SCALE GENOMIC DNA]</scope>
    <source>
        <strain evidence="3 4">DT72</strain>
    </source>
</reference>
<feature type="domain" description="DUF7350" evidence="2">
    <location>
        <begin position="229"/>
        <end position="350"/>
    </location>
</feature>
<proteinExistence type="predicted"/>
<evidence type="ECO:0000313" key="4">
    <source>
        <dbReference type="Proteomes" id="UP001596407"/>
    </source>
</evidence>
<dbReference type="Proteomes" id="UP001596407">
    <property type="component" value="Unassembled WGS sequence"/>
</dbReference>
<protein>
    <submittedName>
        <fullName evidence="3">Iron transporter</fullName>
    </submittedName>
</protein>
<dbReference type="PROSITE" id="PS51257">
    <property type="entry name" value="PROKAR_LIPOPROTEIN"/>
    <property type="match status" value="1"/>
</dbReference>
<comment type="caution">
    <text evidence="3">The sequence shown here is derived from an EMBL/GenBank/DDBJ whole genome shotgun (WGS) entry which is preliminary data.</text>
</comment>
<accession>A0ABD5WGY4</accession>
<dbReference type="Pfam" id="PF10634">
    <property type="entry name" value="Iron_transport"/>
    <property type="match status" value="1"/>
</dbReference>
<dbReference type="EMBL" id="JBHSZH010000001">
    <property type="protein sequence ID" value="MFC7079010.1"/>
    <property type="molecule type" value="Genomic_DNA"/>
</dbReference>
<dbReference type="RefSeq" id="WP_276282332.1">
    <property type="nucleotide sequence ID" value="NZ_CP119810.1"/>
</dbReference>
<dbReference type="InterPro" id="IPR055774">
    <property type="entry name" value="DUF7350"/>
</dbReference>
<evidence type="ECO:0000313" key="3">
    <source>
        <dbReference type="EMBL" id="MFC7079010.1"/>
    </source>
</evidence>